<proteinExistence type="predicted"/>
<sequence>MPGLPLKSSSPCNFALIDTEKDSLKLTVVDSENGKILPSLTFMADEKFENIKDFICNLSTLFLENSVKAVILQVFGFQTSEFPNNAEFCNYLKDALSATKIAFYFISTYNWVITSLFVHADIYPRPSGRVVCIFTGEEYINIASYKFTRNGYIKILERRFLANVEVVFSPEEFAALNCPHKIVATSSDFFPPPIRALHQMNLEKFVFVHPLNLLESRQTIVEISKWVLNSNKIRYHIAPTCARKYSIATKVDGKISAIISADLYAPLPYKKMISVAKSAFKHFLCYKNAGCDELIILSQINLPKNCHRNKVALTVDINNMPCFNIANVIFDQIATFPKRLNESIKSKIPIISFCDNFSVIFTWKNATNGYDFVDEWNGLYGEEMIVSFYDGFEEPKFHQKAAEDYQIKSSSVVFDLLRIISSPPKNIKPENYWGFKIIPKSSTNEIVVEVCDKNGIKKEFNISTILALFLKEHLKVIKESGATMEETNKL</sequence>
<evidence type="ECO:0000313" key="2">
    <source>
        <dbReference type="WBParaSite" id="ES5_v2.g11069.t1"/>
    </source>
</evidence>
<name>A0AC34F2Q7_9BILA</name>
<organism evidence="1 2">
    <name type="scientific">Panagrolaimus sp. ES5</name>
    <dbReference type="NCBI Taxonomy" id="591445"/>
    <lineage>
        <taxon>Eukaryota</taxon>
        <taxon>Metazoa</taxon>
        <taxon>Ecdysozoa</taxon>
        <taxon>Nematoda</taxon>
        <taxon>Chromadorea</taxon>
        <taxon>Rhabditida</taxon>
        <taxon>Tylenchina</taxon>
        <taxon>Panagrolaimomorpha</taxon>
        <taxon>Panagrolaimoidea</taxon>
        <taxon>Panagrolaimidae</taxon>
        <taxon>Panagrolaimus</taxon>
    </lineage>
</organism>
<evidence type="ECO:0000313" key="1">
    <source>
        <dbReference type="Proteomes" id="UP000887579"/>
    </source>
</evidence>
<accession>A0AC34F2Q7</accession>
<dbReference type="WBParaSite" id="ES5_v2.g11069.t1">
    <property type="protein sequence ID" value="ES5_v2.g11069.t1"/>
    <property type="gene ID" value="ES5_v2.g11069"/>
</dbReference>
<reference evidence="2" key="1">
    <citation type="submission" date="2022-11" db="UniProtKB">
        <authorList>
            <consortium name="WormBaseParasite"/>
        </authorList>
    </citation>
    <scope>IDENTIFICATION</scope>
</reference>
<protein>
    <submittedName>
        <fullName evidence="2">Uncharacterized protein</fullName>
    </submittedName>
</protein>
<dbReference type="Proteomes" id="UP000887579">
    <property type="component" value="Unplaced"/>
</dbReference>